<evidence type="ECO:0000256" key="3">
    <source>
        <dbReference type="PROSITE-ProRule" id="PRU00221"/>
    </source>
</evidence>
<proteinExistence type="predicted"/>
<dbReference type="InterPro" id="IPR011990">
    <property type="entry name" value="TPR-like_helical_dom_sf"/>
</dbReference>
<comment type="caution">
    <text evidence="5">The sequence shown here is derived from an EMBL/GenBank/DDBJ whole genome shotgun (WGS) entry which is preliminary data.</text>
</comment>
<dbReference type="PANTHER" id="PTHR19848:SF8">
    <property type="entry name" value="F-BOX AND WD REPEAT DOMAIN CONTAINING 7"/>
    <property type="match status" value="1"/>
</dbReference>
<evidence type="ECO:0000313" key="5">
    <source>
        <dbReference type="EMBL" id="MCT7977453.1"/>
    </source>
</evidence>
<feature type="repeat" description="WD" evidence="3">
    <location>
        <begin position="1597"/>
        <end position="1638"/>
    </location>
</feature>
<gene>
    <name evidence="5" type="ORF">NG792_07035</name>
</gene>
<dbReference type="Gene3D" id="2.130.10.10">
    <property type="entry name" value="YVTN repeat-like/Quinoprotein amine dehydrogenase"/>
    <property type="match status" value="6"/>
</dbReference>
<feature type="repeat" description="WD" evidence="3">
    <location>
        <begin position="1362"/>
        <end position="1403"/>
    </location>
</feature>
<evidence type="ECO:0000256" key="2">
    <source>
        <dbReference type="ARBA" id="ARBA00022737"/>
    </source>
</evidence>
<dbReference type="PROSITE" id="PS50294">
    <property type="entry name" value="WD_REPEATS_REGION"/>
    <property type="match status" value="14"/>
</dbReference>
<dbReference type="SUPFAM" id="SSF50978">
    <property type="entry name" value="WD40 repeat-like"/>
    <property type="match status" value="2"/>
</dbReference>
<dbReference type="SMART" id="SM00320">
    <property type="entry name" value="WD40"/>
    <property type="match status" value="14"/>
</dbReference>
<feature type="repeat" description="WD" evidence="3">
    <location>
        <begin position="1112"/>
        <end position="1144"/>
    </location>
</feature>
<dbReference type="PRINTS" id="PR00320">
    <property type="entry name" value="GPROTEINBRPT"/>
</dbReference>
<dbReference type="PROSITE" id="PS50082">
    <property type="entry name" value="WD_REPEATS_2"/>
    <property type="match status" value="14"/>
</dbReference>
<dbReference type="InterPro" id="IPR001680">
    <property type="entry name" value="WD40_rpt"/>
</dbReference>
<dbReference type="InterPro" id="IPR019775">
    <property type="entry name" value="WD40_repeat_CS"/>
</dbReference>
<protein>
    <recommendedName>
        <fullName evidence="4">Novel STAND NTPase 1 domain-containing protein</fullName>
    </recommendedName>
</protein>
<feature type="repeat" description="WD" evidence="3">
    <location>
        <begin position="1639"/>
        <end position="1680"/>
    </location>
</feature>
<dbReference type="InterPro" id="IPR027417">
    <property type="entry name" value="P-loop_NTPase"/>
</dbReference>
<feature type="repeat" description="WD" evidence="3">
    <location>
        <begin position="1555"/>
        <end position="1589"/>
    </location>
</feature>
<dbReference type="Pfam" id="PF00400">
    <property type="entry name" value="WD40"/>
    <property type="match status" value="14"/>
</dbReference>
<dbReference type="EMBL" id="JAMXFA010000007">
    <property type="protein sequence ID" value="MCT7977453.1"/>
    <property type="molecule type" value="Genomic_DNA"/>
</dbReference>
<dbReference type="Proteomes" id="UP001525961">
    <property type="component" value="Unassembled WGS sequence"/>
</dbReference>
<feature type="repeat" description="WD" evidence="3">
    <location>
        <begin position="1511"/>
        <end position="1543"/>
    </location>
</feature>
<feature type="repeat" description="WD" evidence="3">
    <location>
        <begin position="1062"/>
        <end position="1094"/>
    </location>
</feature>
<dbReference type="RefSeq" id="WP_261234954.1">
    <property type="nucleotide sequence ID" value="NZ_JAMXFA010000007.1"/>
</dbReference>
<sequence length="1727" mass="193788">MTDLDPPIEFSLYNDRSLQKLVRAIALSEGNFSLILVRCNYVTLQRSMLQRLESLCQEISEEGRSVHSMVLPKTVSTLYSTVRDSLDQKQPLAVMIFGLDSTNGLEQLLVSANQVRDEFRNSFSFPLIWWVTEEVLASLIRFAPDFKSWAATSIKFEMETNSLLDLLHQEAGSLIPQLLQPGPKEGGYERFIPSPLESNRRKELESAVKDLHSRGVTLDGELCASVQFVLGRDEFCRDRLDLAEVHYHESLTWWQHIGPGSPLTDPEQQAPEICLQEVSSPDLERLGLLWFHLGLLYCRKAELYQAQSQQHLMEAESYLDRALNLFESGGRLDCVAQLSPLLGEVLARLQRWDRLQVQVEKTVDLHEKHPVQLARDYGFMAEVALARLEWEKSKEYAQKAIAALALAPVTQRQEQGLYLYLLARATVPELSLQEPKEANCKLKDSAPSWYQQSQAAIEILNLAQQVSKPERDPQLYISILKLLRSLYFEHQEYVEAFRLKQEQRSIETLYGFRAFVGAGLLQPQTKAHLQLLNQTDDRLNNPPHSEFLGLPQEIAAAGRRAHIECLLERMTRADKKLTILYGDSGVGKSSLVNAGFVPALVGRAIGDRLALPVVLRSYTDWVATLSKRLHETICQTLGIPLEPAMEWAELDGNLEPAKSLNPQNSADLGEPESALSMLRANVNRNLLTVIVFDQFEEFFFVHKTQESRQEFYRFLQICLDIPFVKVILSLRTDFLHYLLDCERLCYLDAINNDILSKEIRYQLSDFSAVQAVEVIQRLTERSQFYLETELIEALVRDLANETGQVRPIELQLVGAQLQDDEEKITTLEQYQKLGDRPKEILIARSLVQVIRDCGPDNEKPAWEVLYRLTNQNNTRPLRTQEELAASAQITPAQLDLILKILEGAGLVFIHREESGDRYQLVHDYLVHPVRQKYETDFGPEARLVKAEEAKKMTQVQLEKSNKTLKRQRGFLGFFVGLLAAASVFAIAQKEQASIGVENAQITAISASSEALYVADREFDALVESLRAWRKLSSAKNPDSETKLRVATALQQAVYGVRERNRLEEHGAEVWSVAFSPDGQLLASGSNDTQVLLWNRNGSLHKKLVDYSLDATGVSHASEVTSVAFSNDGHFIASTSKDRTVKLWKRDGSLYKTLNGHTDSIYSASFSPDSQFLATASHDHTVKLWRVSDGSLVRTFKGHTDSVNWVMFSPDGQTLASASDDKTVKLWTRDGTVRKTLRVHTDWVTALAFSPDGRYLVSSGVDHTISVTDLEEDRTQTWKAHDDIVFSLSFSPDGRWFASAGDDNAIKIWKLDGTPIKTLKGHSGRVTSVNFSPDGMSLASASWDKTIRLWTLKDTFLKVLAGEVGHKGRVSSISLSPTGKQLASASWDKTVKIWSLDPGRTTEAVTTLQGPDGHGDRVFGVSFSPDGRAIASVSQDCTVKIWNATNGTLLKTLVDPKLTGDPSKHSDCPVESSHSDRAYSVSFSPDGQLIASGSRDKTVKIWRIDGTLLKVLEGHTERVNSVAFSPNGRLIVSGSDDKMVKLWNKEGELLQTLWGRYPHQSYVTSVTFSPDGQRIASASWDNTVKIWNLDGTLEKTLLQGYSDSVESVRFSPDGRLLVSASWDGTVKLWSLKDGTLLKTLQGHTSGVLDVEFSPDGEIIASAGDDNTVILWNLDLDDLTRRACTWLHDYFQYSQNISESDRALCEEAIKEQRFPKSSVLSLQRLSRSR</sequence>
<feature type="repeat" description="WD" evidence="3">
    <location>
        <begin position="1195"/>
        <end position="1226"/>
    </location>
</feature>
<evidence type="ECO:0000256" key="1">
    <source>
        <dbReference type="ARBA" id="ARBA00022574"/>
    </source>
</evidence>
<feature type="domain" description="Novel STAND NTPase 1" evidence="4">
    <location>
        <begin position="558"/>
        <end position="927"/>
    </location>
</feature>
<keyword evidence="2" id="KW-0677">Repeat</keyword>
<dbReference type="InterPro" id="IPR015943">
    <property type="entry name" value="WD40/YVTN_repeat-like_dom_sf"/>
</dbReference>
<reference evidence="5 6" key="1">
    <citation type="journal article" date="2022" name="Front. Microbiol.">
        <title>High genomic differentiation and limited gene flow indicate recent cryptic speciation within the genus Laspinema (cyanobacteria).</title>
        <authorList>
            <person name="Stanojkovic A."/>
            <person name="Skoupy S."/>
            <person name="Skaloud P."/>
            <person name="Dvorak P."/>
        </authorList>
    </citation>
    <scope>NUCLEOTIDE SEQUENCE [LARGE SCALE GENOMIC DNA]</scope>
    <source>
        <strain evidence="5 6">D3b</strain>
    </source>
</reference>
<feature type="repeat" description="WD" evidence="3">
    <location>
        <begin position="1277"/>
        <end position="1311"/>
    </location>
</feature>
<feature type="repeat" description="WD" evidence="3">
    <location>
        <begin position="1236"/>
        <end position="1277"/>
    </location>
</feature>
<dbReference type="InterPro" id="IPR020472">
    <property type="entry name" value="WD40_PAC1"/>
</dbReference>
<name>A0ABT2N445_9CYAN</name>
<dbReference type="InterPro" id="IPR036322">
    <property type="entry name" value="WD40_repeat_dom_sf"/>
</dbReference>
<dbReference type="PROSITE" id="PS00678">
    <property type="entry name" value="WD_REPEATS_1"/>
    <property type="match status" value="3"/>
</dbReference>
<dbReference type="Pfam" id="PF20703">
    <property type="entry name" value="nSTAND1"/>
    <property type="match status" value="1"/>
</dbReference>
<dbReference type="InterPro" id="IPR049052">
    <property type="entry name" value="nSTAND1"/>
</dbReference>
<feature type="repeat" description="WD" evidence="3">
    <location>
        <begin position="1470"/>
        <end position="1504"/>
    </location>
</feature>
<feature type="repeat" description="WD" evidence="3">
    <location>
        <begin position="1153"/>
        <end position="1194"/>
    </location>
</feature>
<feature type="repeat" description="WD" evidence="3">
    <location>
        <begin position="1410"/>
        <end position="1451"/>
    </location>
</feature>
<keyword evidence="6" id="KW-1185">Reference proteome</keyword>
<dbReference type="PANTHER" id="PTHR19848">
    <property type="entry name" value="WD40 REPEAT PROTEIN"/>
    <property type="match status" value="1"/>
</dbReference>
<keyword evidence="1 3" id="KW-0853">WD repeat</keyword>
<accession>A0ABT2N445</accession>
<evidence type="ECO:0000313" key="6">
    <source>
        <dbReference type="Proteomes" id="UP001525961"/>
    </source>
</evidence>
<dbReference type="SUPFAM" id="SSF52540">
    <property type="entry name" value="P-loop containing nucleoside triphosphate hydrolases"/>
    <property type="match status" value="1"/>
</dbReference>
<dbReference type="Gene3D" id="1.25.40.10">
    <property type="entry name" value="Tetratricopeptide repeat domain"/>
    <property type="match status" value="1"/>
</dbReference>
<organism evidence="5 6">
    <name type="scientific">Laspinema olomoucense D3b</name>
    <dbReference type="NCBI Taxonomy" id="2953688"/>
    <lineage>
        <taxon>Bacteria</taxon>
        <taxon>Bacillati</taxon>
        <taxon>Cyanobacteriota</taxon>
        <taxon>Cyanophyceae</taxon>
        <taxon>Oscillatoriophycideae</taxon>
        <taxon>Oscillatoriales</taxon>
        <taxon>Laspinemataceae</taxon>
        <taxon>Laspinema</taxon>
        <taxon>Laspinema olomoucense</taxon>
    </lineage>
</organism>
<evidence type="ECO:0000259" key="4">
    <source>
        <dbReference type="Pfam" id="PF20703"/>
    </source>
</evidence>
<dbReference type="CDD" id="cd00200">
    <property type="entry name" value="WD40"/>
    <property type="match status" value="2"/>
</dbReference>
<feature type="repeat" description="WD" evidence="3">
    <location>
        <begin position="1318"/>
        <end position="1352"/>
    </location>
</feature>